<dbReference type="Proteomes" id="UP000292085">
    <property type="component" value="Unassembled WGS sequence"/>
</dbReference>
<feature type="domain" description="HTH marR-type" evidence="1">
    <location>
        <begin position="19"/>
        <end position="151"/>
    </location>
</feature>
<accession>A0A4Q6XLV6</accession>
<dbReference type="EMBL" id="SGIS01000038">
    <property type="protein sequence ID" value="RZF61120.1"/>
    <property type="molecule type" value="Genomic_DNA"/>
</dbReference>
<dbReference type="PROSITE" id="PS50995">
    <property type="entry name" value="HTH_MARR_2"/>
    <property type="match status" value="1"/>
</dbReference>
<dbReference type="GO" id="GO:0006950">
    <property type="term" value="P:response to stress"/>
    <property type="evidence" value="ECO:0007669"/>
    <property type="project" value="TreeGrafter"/>
</dbReference>
<dbReference type="Gene3D" id="1.10.10.10">
    <property type="entry name" value="Winged helix-like DNA-binding domain superfamily/Winged helix DNA-binding domain"/>
    <property type="match status" value="1"/>
</dbReference>
<evidence type="ECO:0000313" key="3">
    <source>
        <dbReference type="Proteomes" id="UP000292085"/>
    </source>
</evidence>
<keyword evidence="3" id="KW-1185">Reference proteome</keyword>
<dbReference type="PANTHER" id="PTHR33164:SF89">
    <property type="entry name" value="MARR FAMILY REGULATORY PROTEIN"/>
    <property type="match status" value="1"/>
</dbReference>
<gene>
    <name evidence="2" type="ORF">EWE75_19580</name>
</gene>
<dbReference type="InterPro" id="IPR039422">
    <property type="entry name" value="MarR/SlyA-like"/>
</dbReference>
<dbReference type="GO" id="GO:0003700">
    <property type="term" value="F:DNA-binding transcription factor activity"/>
    <property type="evidence" value="ECO:0007669"/>
    <property type="project" value="InterPro"/>
</dbReference>
<dbReference type="PRINTS" id="PR00598">
    <property type="entry name" value="HTHMARR"/>
</dbReference>
<dbReference type="OrthoDB" id="8256382at2"/>
<reference evidence="2 3" key="1">
    <citation type="submission" date="2019-02" db="EMBL/GenBank/DDBJ databases">
        <authorList>
            <person name="Li Y."/>
        </authorList>
    </citation>
    <scope>NUCLEOTIDE SEQUENCE [LARGE SCALE GENOMIC DNA]</scope>
    <source>
        <strain evidence="2 3">3-7</strain>
    </source>
</reference>
<proteinExistence type="predicted"/>
<dbReference type="AlphaFoldDB" id="A0A4Q6XLV6"/>
<organism evidence="2 3">
    <name type="scientific">Sphingomonas populi</name>
    <dbReference type="NCBI Taxonomy" id="2484750"/>
    <lineage>
        <taxon>Bacteria</taxon>
        <taxon>Pseudomonadati</taxon>
        <taxon>Pseudomonadota</taxon>
        <taxon>Alphaproteobacteria</taxon>
        <taxon>Sphingomonadales</taxon>
        <taxon>Sphingomonadaceae</taxon>
        <taxon>Sphingomonas</taxon>
    </lineage>
</organism>
<comment type="caution">
    <text evidence="2">The sequence shown here is derived from an EMBL/GenBank/DDBJ whole genome shotgun (WGS) entry which is preliminary data.</text>
</comment>
<evidence type="ECO:0000313" key="2">
    <source>
        <dbReference type="EMBL" id="RZF61120.1"/>
    </source>
</evidence>
<dbReference type="RefSeq" id="WP_130159792.1">
    <property type="nucleotide sequence ID" value="NZ_SGIS01000038.1"/>
</dbReference>
<name>A0A4Q6XLV6_9SPHN</name>
<dbReference type="SMART" id="SM00347">
    <property type="entry name" value="HTH_MARR"/>
    <property type="match status" value="1"/>
</dbReference>
<dbReference type="InterPro" id="IPR036388">
    <property type="entry name" value="WH-like_DNA-bd_sf"/>
</dbReference>
<sequence length="155" mass="17259">MANLQEERPDDGVELGVLTDLAGYHLRRASAAFAADFARVLEGTGMRQVLFGVLSVVAANPDINQGMVGRSLGIQRANMVALINELVELNLVEREVAKDDRRAFALRLSPIGQDILAECIQRIRAHEEEMLSDLAHDERGRLIRLLMRIEAKERS</sequence>
<protein>
    <submittedName>
        <fullName evidence="2">MarR family transcriptional regulator</fullName>
    </submittedName>
</protein>
<dbReference type="InterPro" id="IPR000835">
    <property type="entry name" value="HTH_MarR-typ"/>
</dbReference>
<dbReference type="SUPFAM" id="SSF46785">
    <property type="entry name" value="Winged helix' DNA-binding domain"/>
    <property type="match status" value="1"/>
</dbReference>
<evidence type="ECO:0000259" key="1">
    <source>
        <dbReference type="PROSITE" id="PS50995"/>
    </source>
</evidence>
<dbReference type="InterPro" id="IPR036390">
    <property type="entry name" value="WH_DNA-bd_sf"/>
</dbReference>
<dbReference type="PANTHER" id="PTHR33164">
    <property type="entry name" value="TRANSCRIPTIONAL REGULATOR, MARR FAMILY"/>
    <property type="match status" value="1"/>
</dbReference>
<dbReference type="Pfam" id="PF12802">
    <property type="entry name" value="MarR_2"/>
    <property type="match status" value="1"/>
</dbReference>